<name>X8J8V3_9AGAM</name>
<proteinExistence type="predicted"/>
<dbReference type="EMBL" id="JATN01000319">
    <property type="protein sequence ID" value="EUC60450.1"/>
    <property type="molecule type" value="Genomic_DNA"/>
</dbReference>
<evidence type="ECO:0000313" key="2">
    <source>
        <dbReference type="Proteomes" id="UP000030108"/>
    </source>
</evidence>
<organism evidence="1 2">
    <name type="scientific">Rhizoctonia solani AG-3 Rhs1AP</name>
    <dbReference type="NCBI Taxonomy" id="1086054"/>
    <lineage>
        <taxon>Eukaryota</taxon>
        <taxon>Fungi</taxon>
        <taxon>Dikarya</taxon>
        <taxon>Basidiomycota</taxon>
        <taxon>Agaricomycotina</taxon>
        <taxon>Agaricomycetes</taxon>
        <taxon>Cantharellales</taxon>
        <taxon>Ceratobasidiaceae</taxon>
        <taxon>Rhizoctonia</taxon>
    </lineage>
</organism>
<comment type="caution">
    <text evidence="1">The sequence shown here is derived from an EMBL/GenBank/DDBJ whole genome shotgun (WGS) entry which is preliminary data.</text>
</comment>
<feature type="non-terminal residue" evidence="1">
    <location>
        <position position="283"/>
    </location>
</feature>
<sequence>MPDDDSSEFPGDWLAKLVFAGAEQIPGVGEIVSIMRGYKAQDNKHRLKYAFDYLQGLARDALLIAGEDTFSVMLIHSIGTAVSDEAVQIWDPKADHSQESFNVDQASIDKLREREEDHDFILLPHKKEQKEGEEEETVIKPYYHFHSTIAYFGSAFSGKFTYEKDDQKHFATNENFTLVFPVGVHPNAVCIISTSWSRIENGENDTSEKVPLILADLKITNLTESGTFELHQAGSVYSWDATLKDKGKTCELVMREHGDKFTVSDINLTRVEPPVVAAAETAV</sequence>
<protein>
    <submittedName>
        <fullName evidence="1">Uncharacterized protein</fullName>
    </submittedName>
</protein>
<accession>X8J8V3</accession>
<dbReference type="Proteomes" id="UP000030108">
    <property type="component" value="Unassembled WGS sequence"/>
</dbReference>
<dbReference type="AlphaFoldDB" id="X8J8V3"/>
<reference evidence="2" key="1">
    <citation type="journal article" date="2014" name="Genome Announc.">
        <title>Draft genome sequence of the plant-pathogenic soil fungus Rhizoctonia solani anastomosis group 3 strain Rhs1AP.</title>
        <authorList>
            <person name="Cubeta M.A."/>
            <person name="Thomas E."/>
            <person name="Dean R.A."/>
            <person name="Jabaji S."/>
            <person name="Neate S.M."/>
            <person name="Tavantzis S."/>
            <person name="Toda T."/>
            <person name="Vilgalys R."/>
            <person name="Bharathan N."/>
            <person name="Fedorova-Abrams N."/>
            <person name="Pakala S.B."/>
            <person name="Pakala S.M."/>
            <person name="Zafar N."/>
            <person name="Joardar V."/>
            <person name="Losada L."/>
            <person name="Nierman W.C."/>
        </authorList>
    </citation>
    <scope>NUCLEOTIDE SEQUENCE [LARGE SCALE GENOMIC DNA]</scope>
    <source>
        <strain evidence="2">AG-3</strain>
    </source>
</reference>
<evidence type="ECO:0000313" key="1">
    <source>
        <dbReference type="EMBL" id="EUC60450.1"/>
    </source>
</evidence>
<gene>
    <name evidence="1" type="ORF">RSOL_344680</name>
</gene>